<feature type="transmembrane region" description="Helical" evidence="1">
    <location>
        <begin position="27"/>
        <end position="54"/>
    </location>
</feature>
<reference evidence="2 3" key="1">
    <citation type="submission" date="2013-02" db="EMBL/GenBank/DDBJ databases">
        <title>The Genome Sequence of Lactobacillus catenaformis F0143.</title>
        <authorList>
            <consortium name="The Broad Institute Genome Sequencing Platform"/>
            <person name="Earl A."/>
            <person name="Ward D."/>
            <person name="Feldgarden M."/>
            <person name="Gevers D."/>
            <person name="Izard J."/>
            <person name="Blanton J.M."/>
            <person name="Mathney J."/>
            <person name="Dewhirst F.E."/>
            <person name="Young S.K."/>
            <person name="Zeng Q."/>
            <person name="Gargeya S."/>
            <person name="Fitzgerald M."/>
            <person name="Haas B."/>
            <person name="Abouelleil A."/>
            <person name="Alvarado L."/>
            <person name="Arachchi H.M."/>
            <person name="Berlin A."/>
            <person name="Chapman S.B."/>
            <person name="Gearin G."/>
            <person name="Goldberg J."/>
            <person name="Griggs A."/>
            <person name="Gujja S."/>
            <person name="Hansen M."/>
            <person name="Heiman D."/>
            <person name="Howarth C."/>
            <person name="Larimer J."/>
            <person name="Lui A."/>
            <person name="MacDonald P.J.P."/>
            <person name="McCowen C."/>
            <person name="Montmayeur A."/>
            <person name="Murphy C."/>
            <person name="Neiman D."/>
            <person name="Pearson M."/>
            <person name="Priest M."/>
            <person name="Roberts A."/>
            <person name="Saif S."/>
            <person name="Shea T."/>
            <person name="Sisk P."/>
            <person name="Stolte C."/>
            <person name="Sykes S."/>
            <person name="Wortman J."/>
            <person name="Nusbaum C."/>
            <person name="Birren B."/>
        </authorList>
    </citation>
    <scope>NUCLEOTIDE SEQUENCE [LARGE SCALE GENOMIC DNA]</scope>
    <source>
        <strain evidence="2 3">OT 569</strain>
    </source>
</reference>
<evidence type="ECO:0000313" key="3">
    <source>
        <dbReference type="Proteomes" id="UP000011758"/>
    </source>
</evidence>
<evidence type="ECO:0008006" key="4">
    <source>
        <dbReference type="Google" id="ProtNLM"/>
    </source>
</evidence>
<dbReference type="STRING" id="999415.HMPREF9943_01491"/>
<protein>
    <recommendedName>
        <fullName evidence="4">Zn-finger containing protein</fullName>
    </recommendedName>
</protein>
<evidence type="ECO:0000256" key="1">
    <source>
        <dbReference type="SAM" id="Phobius"/>
    </source>
</evidence>
<evidence type="ECO:0000313" key="2">
    <source>
        <dbReference type="EMBL" id="EMD16088.1"/>
    </source>
</evidence>
<accession>M2ND27</accession>
<dbReference type="OrthoDB" id="3174166at2"/>
<keyword evidence="1" id="KW-1133">Transmembrane helix</keyword>
<organism evidence="2 3">
    <name type="scientific">Eggerthia catenaformis OT 569 = DSM 20559</name>
    <dbReference type="NCBI Taxonomy" id="999415"/>
    <lineage>
        <taxon>Bacteria</taxon>
        <taxon>Bacillati</taxon>
        <taxon>Bacillota</taxon>
        <taxon>Erysipelotrichia</taxon>
        <taxon>Erysipelotrichales</taxon>
        <taxon>Coprobacillaceae</taxon>
        <taxon>Eggerthia</taxon>
    </lineage>
</organism>
<keyword evidence="3" id="KW-1185">Reference proteome</keyword>
<keyword evidence="1" id="KW-0812">Transmembrane</keyword>
<dbReference type="eggNOG" id="COG4416">
    <property type="taxonomic scope" value="Bacteria"/>
</dbReference>
<comment type="caution">
    <text evidence="2">The sequence shown here is derived from an EMBL/GenBank/DDBJ whole genome shotgun (WGS) entry which is preliminary data.</text>
</comment>
<dbReference type="EMBL" id="AGEJ01000024">
    <property type="protein sequence ID" value="EMD16088.1"/>
    <property type="molecule type" value="Genomic_DNA"/>
</dbReference>
<gene>
    <name evidence="2" type="ORF">HMPREF9943_01491</name>
</gene>
<dbReference type="Proteomes" id="UP000011758">
    <property type="component" value="Unassembled WGS sequence"/>
</dbReference>
<keyword evidence="1" id="KW-0472">Membrane</keyword>
<proteinExistence type="predicted"/>
<sequence>MNKLRYRIYQFMQGRYGLDTLNQHLNYALLVLIFIHFFIRLYWLNVLIWVLLIIEVYRMLSKKIYARQKENEAYLRIISPLRDFFHLLSLRRKDKEHAYYRCPQCKQITRIPKGRGKVDITCPQCHCVFERKS</sequence>
<name>M2ND27_9FIRM</name>
<dbReference type="BioCyc" id="ECAT999415-HMP:GTTI-1535-MONOMER"/>
<dbReference type="RefSeq" id="WP_004803644.1">
    <property type="nucleotide sequence ID" value="NZ_AUGJ01000007.1"/>
</dbReference>
<dbReference type="AlphaFoldDB" id="M2ND27"/>